<keyword evidence="3" id="KW-0540">Nuclease</keyword>
<name>A0ABR1IRR5_9AGAR</name>
<evidence type="ECO:0000313" key="10">
    <source>
        <dbReference type="Proteomes" id="UP001498398"/>
    </source>
</evidence>
<sequence>MSAIASSSSSSQNGDLSSTVRRYTITSSVYCCTTETDSSSDGLEIIDSPIGWVYLGSHNFTPSAWGTVSGSAFNPVLNIRNYELGIVFPVRSRAEIDKLALLERPLERYKQGNIAWIQEESVHFR</sequence>
<dbReference type="Pfam" id="PF06087">
    <property type="entry name" value="Tyr-DNA_phospho"/>
    <property type="match status" value="1"/>
</dbReference>
<dbReference type="SUPFAM" id="SSF56024">
    <property type="entry name" value="Phospholipase D/nuclease"/>
    <property type="match status" value="1"/>
</dbReference>
<dbReference type="PANTHER" id="PTHR12415:SF0">
    <property type="entry name" value="TYROSYL-DNA PHOSPHODIESTERASE 1"/>
    <property type="match status" value="1"/>
</dbReference>
<keyword evidence="6" id="KW-0269">Exonuclease</keyword>
<accession>A0ABR1IRR5</accession>
<keyword evidence="8" id="KW-0539">Nucleus</keyword>
<evidence type="ECO:0000256" key="2">
    <source>
        <dbReference type="ARBA" id="ARBA00010205"/>
    </source>
</evidence>
<comment type="similarity">
    <text evidence="2">Belongs to the tyrosyl-DNA phosphodiesterase family.</text>
</comment>
<reference evidence="9 10" key="1">
    <citation type="submission" date="2024-01" db="EMBL/GenBank/DDBJ databases">
        <title>A draft genome for the cacao thread blight pathogen Marasmiellus scandens.</title>
        <authorList>
            <person name="Baruah I.K."/>
            <person name="Leung J."/>
            <person name="Bukari Y."/>
            <person name="Amoako-Attah I."/>
            <person name="Meinhardt L.W."/>
            <person name="Bailey B.A."/>
            <person name="Cohen S.P."/>
        </authorList>
    </citation>
    <scope>NUCLEOTIDE SEQUENCE [LARGE SCALE GENOMIC DNA]</scope>
    <source>
        <strain evidence="9 10">GH-19</strain>
    </source>
</reference>
<evidence type="ECO:0008006" key="11">
    <source>
        <dbReference type="Google" id="ProtNLM"/>
    </source>
</evidence>
<organism evidence="9 10">
    <name type="scientific">Marasmiellus scandens</name>
    <dbReference type="NCBI Taxonomy" id="2682957"/>
    <lineage>
        <taxon>Eukaryota</taxon>
        <taxon>Fungi</taxon>
        <taxon>Dikarya</taxon>
        <taxon>Basidiomycota</taxon>
        <taxon>Agaricomycotina</taxon>
        <taxon>Agaricomycetes</taxon>
        <taxon>Agaricomycetidae</taxon>
        <taxon>Agaricales</taxon>
        <taxon>Marasmiineae</taxon>
        <taxon>Omphalotaceae</taxon>
        <taxon>Marasmiellus</taxon>
    </lineage>
</organism>
<evidence type="ECO:0000256" key="8">
    <source>
        <dbReference type="ARBA" id="ARBA00023242"/>
    </source>
</evidence>
<evidence type="ECO:0000256" key="4">
    <source>
        <dbReference type="ARBA" id="ARBA00022763"/>
    </source>
</evidence>
<evidence type="ECO:0000313" key="9">
    <source>
        <dbReference type="EMBL" id="KAK7438231.1"/>
    </source>
</evidence>
<dbReference type="InterPro" id="IPR010347">
    <property type="entry name" value="Tdp1"/>
</dbReference>
<evidence type="ECO:0000256" key="6">
    <source>
        <dbReference type="ARBA" id="ARBA00022839"/>
    </source>
</evidence>
<evidence type="ECO:0000256" key="1">
    <source>
        <dbReference type="ARBA" id="ARBA00004123"/>
    </source>
</evidence>
<proteinExistence type="inferred from homology"/>
<keyword evidence="7" id="KW-0234">DNA repair</keyword>
<evidence type="ECO:0000256" key="5">
    <source>
        <dbReference type="ARBA" id="ARBA00022801"/>
    </source>
</evidence>
<evidence type="ECO:0000256" key="3">
    <source>
        <dbReference type="ARBA" id="ARBA00022722"/>
    </source>
</evidence>
<dbReference type="EMBL" id="JBANRG010000080">
    <property type="protein sequence ID" value="KAK7438231.1"/>
    <property type="molecule type" value="Genomic_DNA"/>
</dbReference>
<evidence type="ECO:0000256" key="7">
    <source>
        <dbReference type="ARBA" id="ARBA00023204"/>
    </source>
</evidence>
<dbReference type="Proteomes" id="UP001498398">
    <property type="component" value="Unassembled WGS sequence"/>
</dbReference>
<gene>
    <name evidence="9" type="ORF">VKT23_018162</name>
</gene>
<dbReference type="PANTHER" id="PTHR12415">
    <property type="entry name" value="TYROSYL-DNA PHOSPHODIESTERASE 1"/>
    <property type="match status" value="1"/>
</dbReference>
<keyword evidence="10" id="KW-1185">Reference proteome</keyword>
<keyword evidence="5" id="KW-0378">Hydrolase</keyword>
<comment type="caution">
    <text evidence="9">The sequence shown here is derived from an EMBL/GenBank/DDBJ whole genome shotgun (WGS) entry which is preliminary data.</text>
</comment>
<keyword evidence="4" id="KW-0227">DNA damage</keyword>
<comment type="subcellular location">
    <subcellularLocation>
        <location evidence="1">Nucleus</location>
    </subcellularLocation>
</comment>
<dbReference type="Gene3D" id="3.30.870.10">
    <property type="entry name" value="Endonuclease Chain A"/>
    <property type="match status" value="1"/>
</dbReference>
<protein>
    <recommendedName>
        <fullName evidence="11">PLD phosphodiesterase domain-containing protein</fullName>
    </recommendedName>
</protein>